<comment type="caution">
    <text evidence="2">The sequence shown here is derived from an EMBL/GenBank/DDBJ whole genome shotgun (WGS) entry which is preliminary data.</text>
</comment>
<keyword evidence="3" id="KW-1185">Reference proteome</keyword>
<gene>
    <name evidence="2" type="ORF">PXEA_LOCUS24932</name>
</gene>
<feature type="compositionally biased region" description="Acidic residues" evidence="1">
    <location>
        <begin position="27"/>
        <end position="43"/>
    </location>
</feature>
<dbReference type="EMBL" id="CAAALY010122973">
    <property type="protein sequence ID" value="VEL31492.1"/>
    <property type="molecule type" value="Genomic_DNA"/>
</dbReference>
<protein>
    <submittedName>
        <fullName evidence="2">Uncharacterized protein</fullName>
    </submittedName>
</protein>
<accession>A0A3S5AK98</accession>
<evidence type="ECO:0000313" key="2">
    <source>
        <dbReference type="EMBL" id="VEL31492.1"/>
    </source>
</evidence>
<proteinExistence type="predicted"/>
<dbReference type="AlphaFoldDB" id="A0A3S5AK98"/>
<organism evidence="2 3">
    <name type="scientific">Protopolystoma xenopodis</name>
    <dbReference type="NCBI Taxonomy" id="117903"/>
    <lineage>
        <taxon>Eukaryota</taxon>
        <taxon>Metazoa</taxon>
        <taxon>Spiralia</taxon>
        <taxon>Lophotrochozoa</taxon>
        <taxon>Platyhelminthes</taxon>
        <taxon>Monogenea</taxon>
        <taxon>Polyopisthocotylea</taxon>
        <taxon>Polystomatidea</taxon>
        <taxon>Polystomatidae</taxon>
        <taxon>Protopolystoma</taxon>
    </lineage>
</organism>
<evidence type="ECO:0000313" key="3">
    <source>
        <dbReference type="Proteomes" id="UP000784294"/>
    </source>
</evidence>
<name>A0A3S5AK98_9PLAT</name>
<sequence length="116" mass="12735">MQDQSMDQINIPECQEVRATTPVLAEQEVEIVGGEDEESDDQSASEPPNWRYSSPPSVLHPETVVRSSGPEYWDNLPPGSGQQLRPQPPGGIVATHRKSPGEDAGRILLIAFIQFN</sequence>
<evidence type="ECO:0000256" key="1">
    <source>
        <dbReference type="SAM" id="MobiDB-lite"/>
    </source>
</evidence>
<feature type="region of interest" description="Disordered" evidence="1">
    <location>
        <begin position="1"/>
        <end position="99"/>
    </location>
</feature>
<reference evidence="2" key="1">
    <citation type="submission" date="2018-11" db="EMBL/GenBank/DDBJ databases">
        <authorList>
            <consortium name="Pathogen Informatics"/>
        </authorList>
    </citation>
    <scope>NUCLEOTIDE SEQUENCE</scope>
</reference>
<dbReference type="Proteomes" id="UP000784294">
    <property type="component" value="Unassembled WGS sequence"/>
</dbReference>